<evidence type="ECO:0000313" key="2">
    <source>
        <dbReference type="Proteomes" id="UP000694851"/>
    </source>
</evidence>
<feature type="compositionally biased region" description="Pro residues" evidence="1">
    <location>
        <begin position="1"/>
        <end position="12"/>
    </location>
</feature>
<reference evidence="3" key="1">
    <citation type="submission" date="2025-08" db="UniProtKB">
        <authorList>
            <consortium name="RefSeq"/>
        </authorList>
    </citation>
    <scope>IDENTIFICATION</scope>
    <source>
        <tissue evidence="3">Muscle</tissue>
    </source>
</reference>
<dbReference type="KEGG" id="hai:109372854"/>
<proteinExistence type="predicted"/>
<dbReference type="GeneID" id="109372854"/>
<keyword evidence="2" id="KW-1185">Reference proteome</keyword>
<dbReference type="Proteomes" id="UP000694851">
    <property type="component" value="Unplaced"/>
</dbReference>
<gene>
    <name evidence="3" type="primary">LOC109372854</name>
</gene>
<organism evidence="2 3">
    <name type="scientific">Hipposideros armiger</name>
    <name type="common">Great Himalayan leaf-nosed bat</name>
    <dbReference type="NCBI Taxonomy" id="186990"/>
    <lineage>
        <taxon>Eukaryota</taxon>
        <taxon>Metazoa</taxon>
        <taxon>Chordata</taxon>
        <taxon>Craniata</taxon>
        <taxon>Vertebrata</taxon>
        <taxon>Euteleostomi</taxon>
        <taxon>Mammalia</taxon>
        <taxon>Eutheria</taxon>
        <taxon>Laurasiatheria</taxon>
        <taxon>Chiroptera</taxon>
        <taxon>Yinpterochiroptera</taxon>
        <taxon>Rhinolophoidea</taxon>
        <taxon>Hipposideridae</taxon>
        <taxon>Hipposideros</taxon>
    </lineage>
</organism>
<feature type="region of interest" description="Disordered" evidence="1">
    <location>
        <begin position="159"/>
        <end position="183"/>
    </location>
</feature>
<name>A0A8B7PZC9_HIPAR</name>
<sequence>MAPRPSCVPQPDGPGAHGTPGPSRPGRAEGVDAAPPAAPPAVTRRHPLHLAGAPPPAPRPRESPHPRRRSPASAPHWGAERRASGRGPGRRRDQARCACALARRELFLAFQSPPVCTWERFCPFLTQADSAERADAITRCPAQGCGYRTASWTGAWSLSTAPATPARPRPVTPGPGAKHRAEAQDHCRREHRCGLWKIRKFDAMASSMRMRWTRRC</sequence>
<evidence type="ECO:0000313" key="3">
    <source>
        <dbReference type="RefSeq" id="XP_019481910.1"/>
    </source>
</evidence>
<dbReference type="AlphaFoldDB" id="A0A8B7PZC9"/>
<feature type="region of interest" description="Disordered" evidence="1">
    <location>
        <begin position="1"/>
        <end position="92"/>
    </location>
</feature>
<dbReference type="RefSeq" id="XP_019481910.1">
    <property type="nucleotide sequence ID" value="XM_019626365.1"/>
</dbReference>
<accession>A0A8B7PZC9</accession>
<evidence type="ECO:0000256" key="1">
    <source>
        <dbReference type="SAM" id="MobiDB-lite"/>
    </source>
</evidence>
<protein>
    <submittedName>
        <fullName evidence="3">Uncharacterized protein LOC109372854</fullName>
    </submittedName>
</protein>